<keyword evidence="1 2" id="KW-0732">Signal</keyword>
<dbReference type="InterPro" id="IPR051477">
    <property type="entry name" value="Expansin_CellWall"/>
</dbReference>
<dbReference type="PANTHER" id="PTHR31836:SF28">
    <property type="entry name" value="SRCR DOMAIN-CONTAINING PROTEIN-RELATED"/>
    <property type="match status" value="1"/>
</dbReference>
<feature type="chain" id="PRO_5020611529" evidence="2">
    <location>
        <begin position="23"/>
        <end position="121"/>
    </location>
</feature>
<name>A0A4V3XE85_9AGAM</name>
<evidence type="ECO:0000313" key="3">
    <source>
        <dbReference type="EMBL" id="THH12723.1"/>
    </source>
</evidence>
<dbReference type="AlphaFoldDB" id="A0A4V3XE85"/>
<evidence type="ECO:0000256" key="2">
    <source>
        <dbReference type="SAM" id="SignalP"/>
    </source>
</evidence>
<accession>A0A4V3XE85</accession>
<reference evidence="3 4" key="1">
    <citation type="submission" date="2019-02" db="EMBL/GenBank/DDBJ databases">
        <title>Genome sequencing of the rare red list fungi Bondarzewia mesenterica.</title>
        <authorList>
            <person name="Buettner E."/>
            <person name="Kellner H."/>
        </authorList>
    </citation>
    <scope>NUCLEOTIDE SEQUENCE [LARGE SCALE GENOMIC DNA]</scope>
    <source>
        <strain evidence="3 4">DSM 108281</strain>
    </source>
</reference>
<dbReference type="EMBL" id="SGPL01000427">
    <property type="protein sequence ID" value="THH12723.1"/>
    <property type="molecule type" value="Genomic_DNA"/>
</dbReference>
<dbReference type="PROSITE" id="PS51257">
    <property type="entry name" value="PROKAR_LIPOPROTEIN"/>
    <property type="match status" value="1"/>
</dbReference>
<dbReference type="CDD" id="cd22191">
    <property type="entry name" value="DPBB_RlpA_EXP_N-like"/>
    <property type="match status" value="1"/>
</dbReference>
<dbReference type="PANTHER" id="PTHR31836">
    <property type="match status" value="1"/>
</dbReference>
<evidence type="ECO:0000313" key="4">
    <source>
        <dbReference type="Proteomes" id="UP000310158"/>
    </source>
</evidence>
<evidence type="ECO:0000256" key="1">
    <source>
        <dbReference type="ARBA" id="ARBA00022729"/>
    </source>
</evidence>
<gene>
    <name evidence="3" type="ORF">EW146_g7420</name>
</gene>
<dbReference type="SUPFAM" id="SSF50685">
    <property type="entry name" value="Barwin-like endoglucanases"/>
    <property type="match status" value="1"/>
</dbReference>
<dbReference type="Proteomes" id="UP000310158">
    <property type="component" value="Unassembled WGS sequence"/>
</dbReference>
<dbReference type="OrthoDB" id="623670at2759"/>
<proteinExistence type="predicted"/>
<organism evidence="3 4">
    <name type="scientific">Bondarzewia mesenterica</name>
    <dbReference type="NCBI Taxonomy" id="1095465"/>
    <lineage>
        <taxon>Eukaryota</taxon>
        <taxon>Fungi</taxon>
        <taxon>Dikarya</taxon>
        <taxon>Basidiomycota</taxon>
        <taxon>Agaricomycotina</taxon>
        <taxon>Agaricomycetes</taxon>
        <taxon>Russulales</taxon>
        <taxon>Bondarzewiaceae</taxon>
        <taxon>Bondarzewia</taxon>
    </lineage>
</organism>
<feature type="signal peptide" evidence="2">
    <location>
        <begin position="1"/>
        <end position="22"/>
    </location>
</feature>
<sequence length="121" mass="12489">MFRSTVVALFITLFACALSAFAGTIEKRNSGRGTFFEVGLGACGNTNTDSDLIVALAAADYANGSHCGQQITITANGKTATATVEDKCPGCSSGDLDMSPSLFQTFAAESVGVVQVTWSFS</sequence>
<comment type="caution">
    <text evidence="3">The sequence shown here is derived from an EMBL/GenBank/DDBJ whole genome shotgun (WGS) entry which is preliminary data.</text>
</comment>
<keyword evidence="4" id="KW-1185">Reference proteome</keyword>
<protein>
    <submittedName>
        <fullName evidence="3">Uncharacterized protein</fullName>
    </submittedName>
</protein>
<dbReference type="Gene3D" id="2.40.40.10">
    <property type="entry name" value="RlpA-like domain"/>
    <property type="match status" value="1"/>
</dbReference>
<dbReference type="InterPro" id="IPR036908">
    <property type="entry name" value="RlpA-like_sf"/>
</dbReference>